<sequence length="127" mass="14808">MHQFQFAVAELEVGTTDVFTPFMSLDDPGTVLAIWRARRARYVIHLFVVFTRHTDRILRMPTDNHIQVARRQATCHLYVPRRVGAMVTIVVVPHVGGSDNHVRLFIFAQLIHHLLGFLRREHGIRYR</sequence>
<gene>
    <name evidence="1" type="ORF">NCTC12965_05092</name>
</gene>
<reference evidence="1" key="1">
    <citation type="submission" date="2019-05" db="EMBL/GenBank/DDBJ databases">
        <authorList>
            <consortium name="Pathogen Informatics"/>
        </authorList>
    </citation>
    <scope>NUCLEOTIDE SEQUENCE [LARGE SCALE GENOMIC DNA]</scope>
    <source>
        <strain evidence="1">NCTC12965</strain>
    </source>
</reference>
<dbReference type="AlphaFoldDB" id="A0A4V6KUX6"/>
<dbReference type="EMBL" id="CABEEZ010000111">
    <property type="protein sequence ID" value="VTR44388.1"/>
    <property type="molecule type" value="Genomic_DNA"/>
</dbReference>
<organism evidence="1">
    <name type="scientific">Serratia fonticola</name>
    <dbReference type="NCBI Taxonomy" id="47917"/>
    <lineage>
        <taxon>Bacteria</taxon>
        <taxon>Pseudomonadati</taxon>
        <taxon>Pseudomonadota</taxon>
        <taxon>Gammaproteobacteria</taxon>
        <taxon>Enterobacterales</taxon>
        <taxon>Yersiniaceae</taxon>
        <taxon>Serratia</taxon>
    </lineage>
</organism>
<protein>
    <submittedName>
        <fullName evidence="1">Uncharacterized protein</fullName>
    </submittedName>
</protein>
<proteinExistence type="predicted"/>
<name>A0A4V6KUX6_SERFO</name>
<evidence type="ECO:0000313" key="1">
    <source>
        <dbReference type="EMBL" id="VTR44388.1"/>
    </source>
</evidence>
<accession>A0A4V6KUX6</accession>